<keyword evidence="2" id="KW-1185">Reference proteome</keyword>
<sequence>MIYIVKKGSIIFVGVKKQI</sequence>
<organism evidence="1 2">
    <name type="scientific">Halalkalibacterium halodurans (strain ATCC BAA-125 / DSM 18197 / FERM 7344 / JCM 9153 / C-125)</name>
    <name type="common">Bacillus halodurans</name>
    <dbReference type="NCBI Taxonomy" id="272558"/>
    <lineage>
        <taxon>Bacteria</taxon>
        <taxon>Bacillati</taxon>
        <taxon>Bacillota</taxon>
        <taxon>Bacilli</taxon>
        <taxon>Bacillales</taxon>
        <taxon>Bacillaceae</taxon>
        <taxon>Halalkalibacterium (ex Joshi et al. 2022)</taxon>
    </lineage>
</organism>
<dbReference type="HOGENOM" id="CLU_3429729_0_0_9"/>
<evidence type="ECO:0000313" key="2">
    <source>
        <dbReference type="Proteomes" id="UP000001258"/>
    </source>
</evidence>
<dbReference type="AlphaFoldDB" id="Q9K8M8"/>
<gene>
    <name evidence="1" type="ordered locus">BH2977</name>
</gene>
<accession>Q9K8M8</accession>
<protein>
    <submittedName>
        <fullName evidence="1">BH2977 protein</fullName>
    </submittedName>
</protein>
<name>Q9K8M8_HALH5</name>
<dbReference type="KEGG" id="bha:BH2977"/>
<dbReference type="Proteomes" id="UP000001258">
    <property type="component" value="Chromosome"/>
</dbReference>
<dbReference type="EMBL" id="BA000004">
    <property type="protein sequence ID" value="BAB06696.1"/>
    <property type="molecule type" value="Genomic_DNA"/>
</dbReference>
<reference evidence="1 2" key="1">
    <citation type="journal article" date="2000" name="Nucleic Acids Res.">
        <title>Complete genome sequence of the alkaliphilic bacterium Bacillus halodurans and genomic sequence comparison with Bacillus subtilis.</title>
        <authorList>
            <person name="Takami H."/>
            <person name="Nakasone K."/>
            <person name="Takaki Y."/>
            <person name="Maeno G."/>
            <person name="Sasaki R."/>
            <person name="Masui N."/>
            <person name="Fuji F."/>
            <person name="Hirama C."/>
            <person name="Nakamura Y."/>
            <person name="Ogasawara N."/>
            <person name="Kuhara S."/>
            <person name="Horikoshi K."/>
        </authorList>
    </citation>
    <scope>NUCLEOTIDE SEQUENCE [LARGE SCALE GENOMIC DNA]</scope>
    <source>
        <strain evidence="2">ATCC BAA-125 / DSM 18197 / FERM 7344 / JCM 9153 / C-125</strain>
    </source>
</reference>
<proteinExistence type="predicted"/>
<evidence type="ECO:0000313" key="1">
    <source>
        <dbReference type="EMBL" id="BAB06696.1"/>
    </source>
</evidence>
<dbReference type="PIR" id="A84022">
    <property type="entry name" value="A84022"/>
</dbReference>
<dbReference type="STRING" id="272558.gene:10728887"/>